<dbReference type="Gene3D" id="3.30.1640.30">
    <property type="match status" value="1"/>
</dbReference>
<reference evidence="11" key="1">
    <citation type="journal article" date="2023" name="bioRxiv">
        <title>Scaffold-level genome assemblies of two parasitoid biocontrol wasps reveal the parthenogenesis mechanism and an associated novel virus.</title>
        <authorList>
            <person name="Inwood S."/>
            <person name="Skelly J."/>
            <person name="Guhlin J."/>
            <person name="Harrop T."/>
            <person name="Goldson S."/>
            <person name="Dearden P."/>
        </authorList>
    </citation>
    <scope>NUCLEOTIDE SEQUENCE</scope>
    <source>
        <strain evidence="11">Lincoln</strain>
        <tissue evidence="11">Whole body</tissue>
    </source>
</reference>
<dbReference type="PROSITE" id="PS00135">
    <property type="entry name" value="TRYPSIN_SER"/>
    <property type="match status" value="1"/>
</dbReference>
<gene>
    <name evidence="11" type="ORF">PV327_006504</name>
</gene>
<keyword evidence="4 7" id="KW-0720">Serine protease</keyword>
<evidence type="ECO:0000256" key="7">
    <source>
        <dbReference type="RuleBase" id="RU363034"/>
    </source>
</evidence>
<evidence type="ECO:0000259" key="9">
    <source>
        <dbReference type="PROSITE" id="PS50240"/>
    </source>
</evidence>
<evidence type="ECO:0000256" key="8">
    <source>
        <dbReference type="SAM" id="SignalP"/>
    </source>
</evidence>
<dbReference type="Proteomes" id="UP001168972">
    <property type="component" value="Unassembled WGS sequence"/>
</dbReference>
<evidence type="ECO:0000256" key="4">
    <source>
        <dbReference type="ARBA" id="ARBA00022825"/>
    </source>
</evidence>
<dbReference type="PROSITE" id="PS50240">
    <property type="entry name" value="TRYPSIN_DOM"/>
    <property type="match status" value="1"/>
</dbReference>
<keyword evidence="3 7" id="KW-0378">Hydrolase</keyword>
<evidence type="ECO:0000256" key="2">
    <source>
        <dbReference type="ARBA" id="ARBA00022729"/>
    </source>
</evidence>
<accession>A0AA39F4G0</accession>
<organism evidence="11 12">
    <name type="scientific">Microctonus hyperodae</name>
    <name type="common">Parasitoid wasp</name>
    <dbReference type="NCBI Taxonomy" id="165561"/>
    <lineage>
        <taxon>Eukaryota</taxon>
        <taxon>Metazoa</taxon>
        <taxon>Ecdysozoa</taxon>
        <taxon>Arthropoda</taxon>
        <taxon>Hexapoda</taxon>
        <taxon>Insecta</taxon>
        <taxon>Pterygota</taxon>
        <taxon>Neoptera</taxon>
        <taxon>Endopterygota</taxon>
        <taxon>Hymenoptera</taxon>
        <taxon>Apocrita</taxon>
        <taxon>Ichneumonoidea</taxon>
        <taxon>Braconidae</taxon>
        <taxon>Euphorinae</taxon>
        <taxon>Microctonus</taxon>
    </lineage>
</organism>
<dbReference type="Pfam" id="PF00089">
    <property type="entry name" value="Trypsin"/>
    <property type="match status" value="1"/>
</dbReference>
<comment type="similarity">
    <text evidence="6">Belongs to the peptidase S1 family. CLIP subfamily.</text>
</comment>
<keyword evidence="2 8" id="KW-0732">Signal</keyword>
<evidence type="ECO:0000256" key="3">
    <source>
        <dbReference type="ARBA" id="ARBA00022801"/>
    </source>
</evidence>
<dbReference type="PROSITE" id="PS00134">
    <property type="entry name" value="TRYPSIN_HIS"/>
    <property type="match status" value="1"/>
</dbReference>
<dbReference type="PROSITE" id="PS51888">
    <property type="entry name" value="CLIP"/>
    <property type="match status" value="1"/>
</dbReference>
<evidence type="ECO:0000256" key="5">
    <source>
        <dbReference type="ARBA" id="ARBA00023157"/>
    </source>
</evidence>
<evidence type="ECO:0000313" key="12">
    <source>
        <dbReference type="Proteomes" id="UP001168972"/>
    </source>
</evidence>
<reference evidence="11" key="2">
    <citation type="submission" date="2023-03" db="EMBL/GenBank/DDBJ databases">
        <authorList>
            <person name="Inwood S.N."/>
            <person name="Skelly J.G."/>
            <person name="Guhlin J."/>
            <person name="Harrop T.W.R."/>
            <person name="Goldson S.G."/>
            <person name="Dearden P.K."/>
        </authorList>
    </citation>
    <scope>NUCLEOTIDE SEQUENCE</scope>
    <source>
        <strain evidence="11">Lincoln</strain>
        <tissue evidence="11">Whole body</tissue>
    </source>
</reference>
<dbReference type="SUPFAM" id="SSF50494">
    <property type="entry name" value="Trypsin-like serine proteases"/>
    <property type="match status" value="1"/>
</dbReference>
<evidence type="ECO:0000259" key="10">
    <source>
        <dbReference type="PROSITE" id="PS51888"/>
    </source>
</evidence>
<dbReference type="InterPro" id="IPR001314">
    <property type="entry name" value="Peptidase_S1A"/>
</dbReference>
<evidence type="ECO:0000256" key="1">
    <source>
        <dbReference type="ARBA" id="ARBA00022670"/>
    </source>
</evidence>
<dbReference type="PANTHER" id="PTHR24258:SF136">
    <property type="entry name" value="GH06673P-RELATED"/>
    <property type="match status" value="1"/>
</dbReference>
<dbReference type="InterPro" id="IPR018114">
    <property type="entry name" value="TRYPSIN_HIS"/>
</dbReference>
<evidence type="ECO:0000313" key="11">
    <source>
        <dbReference type="EMBL" id="KAK0162752.1"/>
    </source>
</evidence>
<dbReference type="PRINTS" id="PR00722">
    <property type="entry name" value="CHYMOTRYPSIN"/>
</dbReference>
<protein>
    <submittedName>
        <fullName evidence="11">Uncharacterized protein</fullName>
    </submittedName>
</protein>
<feature type="signal peptide" evidence="8">
    <location>
        <begin position="1"/>
        <end position="17"/>
    </location>
</feature>
<dbReference type="PANTHER" id="PTHR24258">
    <property type="entry name" value="SERINE PROTEASE-RELATED"/>
    <property type="match status" value="1"/>
</dbReference>
<keyword evidence="1 7" id="KW-0645">Protease</keyword>
<sequence length="405" mass="44975">MFTIILIYFLLSGLIDAQLYEDDSCTLDDNSSGVCKRLKNCQEVYQQIISGKLPTSSCGYISYEPIVCCPLPKTITNTISSVTQRSTEESSTLTVTDESVNVPMWQKISERSALSRRKCEEYSKAVYTTVIPPTLAVDRKPVNVSLCSIKSQKLIVGGTKADPKEFPHMAAVGFNSKSVGIVWLCGGTLVSELFVLSAAHCTYALGMGNAAWIRVGDLILKSDVDDARPQVRRIVKRIRYPDYKKPLEYHDIALLKMERPVKFDAWVRPSCLPSFGEVENVEKAIATGWGRVDWADEDGSDHLLKVTLPIVSHRICNSSFGSAVDYKLNRGIIDEWQICAGEEGRDTCQGDSGGPLTIYDPQFTCMYDVIGVTSLGRLCGSEVPGVYTRVYNYIAWLENTIWPDN</sequence>
<keyword evidence="5" id="KW-1015">Disulfide bond</keyword>
<dbReference type="AlphaFoldDB" id="A0AA39F4G0"/>
<dbReference type="GO" id="GO:0006508">
    <property type="term" value="P:proteolysis"/>
    <property type="evidence" value="ECO:0007669"/>
    <property type="project" value="UniProtKB-KW"/>
</dbReference>
<dbReference type="InterPro" id="IPR038565">
    <property type="entry name" value="CLIP_sf"/>
</dbReference>
<dbReference type="InterPro" id="IPR001254">
    <property type="entry name" value="Trypsin_dom"/>
</dbReference>
<dbReference type="InterPro" id="IPR022700">
    <property type="entry name" value="CLIP"/>
</dbReference>
<dbReference type="Gene3D" id="2.40.10.10">
    <property type="entry name" value="Trypsin-like serine proteases"/>
    <property type="match status" value="2"/>
</dbReference>
<dbReference type="SMART" id="SM00680">
    <property type="entry name" value="CLIP"/>
    <property type="match status" value="1"/>
</dbReference>
<dbReference type="EMBL" id="JAQQBR010001833">
    <property type="protein sequence ID" value="KAK0162752.1"/>
    <property type="molecule type" value="Genomic_DNA"/>
</dbReference>
<dbReference type="InterPro" id="IPR043504">
    <property type="entry name" value="Peptidase_S1_PA_chymotrypsin"/>
</dbReference>
<dbReference type="CDD" id="cd00190">
    <property type="entry name" value="Tryp_SPc"/>
    <property type="match status" value="1"/>
</dbReference>
<feature type="domain" description="Clip" evidence="10">
    <location>
        <begin position="24"/>
        <end position="69"/>
    </location>
</feature>
<dbReference type="InterPro" id="IPR009003">
    <property type="entry name" value="Peptidase_S1_PA"/>
</dbReference>
<feature type="chain" id="PRO_5041437093" evidence="8">
    <location>
        <begin position="18"/>
        <end position="405"/>
    </location>
</feature>
<dbReference type="SMART" id="SM00020">
    <property type="entry name" value="Tryp_SPc"/>
    <property type="match status" value="1"/>
</dbReference>
<evidence type="ECO:0000256" key="6">
    <source>
        <dbReference type="ARBA" id="ARBA00024195"/>
    </source>
</evidence>
<keyword evidence="12" id="KW-1185">Reference proteome</keyword>
<name>A0AA39F4G0_MICHY</name>
<dbReference type="GO" id="GO:0004252">
    <property type="term" value="F:serine-type endopeptidase activity"/>
    <property type="evidence" value="ECO:0007669"/>
    <property type="project" value="InterPro"/>
</dbReference>
<dbReference type="InterPro" id="IPR033116">
    <property type="entry name" value="TRYPSIN_SER"/>
</dbReference>
<comment type="caution">
    <text evidence="11">The sequence shown here is derived from an EMBL/GenBank/DDBJ whole genome shotgun (WGS) entry which is preliminary data.</text>
</comment>
<feature type="domain" description="Peptidase S1" evidence="9">
    <location>
        <begin position="155"/>
        <end position="402"/>
    </location>
</feature>
<proteinExistence type="inferred from homology"/>